<dbReference type="Gene3D" id="3.10.180.10">
    <property type="entry name" value="2,3-Dihydroxybiphenyl 1,2-Dioxygenase, domain 1"/>
    <property type="match status" value="1"/>
</dbReference>
<feature type="domain" description="VOC" evidence="1">
    <location>
        <begin position="3"/>
        <end position="109"/>
    </location>
</feature>
<gene>
    <name evidence="2" type="ORF">H9Q16_03565</name>
</gene>
<dbReference type="InterPro" id="IPR052164">
    <property type="entry name" value="Anthracycline_SecMetBiosynth"/>
</dbReference>
<dbReference type="PROSITE" id="PS51819">
    <property type="entry name" value="VOC"/>
    <property type="match status" value="1"/>
</dbReference>
<evidence type="ECO:0000313" key="2">
    <source>
        <dbReference type="EMBL" id="MBD3662992.1"/>
    </source>
</evidence>
<evidence type="ECO:0000259" key="1">
    <source>
        <dbReference type="PROSITE" id="PS51819"/>
    </source>
</evidence>
<sequence>MSTPDFIEIGTSDTASTTAFFEAVMGWTWEEMPGGRGGHFTDGTRKVGMHQEGTPCMVPYLSVENIEVAVAKVKSAGGALMGEIADAPGYGRFATCTDPQGVRFGLHQE</sequence>
<dbReference type="AlphaFoldDB" id="A0A927HCV8"/>
<keyword evidence="3" id="KW-1185">Reference proteome</keyword>
<dbReference type="Proteomes" id="UP000635142">
    <property type="component" value="Unassembled WGS sequence"/>
</dbReference>
<dbReference type="Pfam" id="PF00903">
    <property type="entry name" value="Glyoxalase"/>
    <property type="match status" value="1"/>
</dbReference>
<name>A0A927HCV8_9RHOB</name>
<organism evidence="2 3">
    <name type="scientific">Sulfitobacter aestuariivivens</name>
    <dbReference type="NCBI Taxonomy" id="2766981"/>
    <lineage>
        <taxon>Bacteria</taxon>
        <taxon>Pseudomonadati</taxon>
        <taxon>Pseudomonadota</taxon>
        <taxon>Alphaproteobacteria</taxon>
        <taxon>Rhodobacterales</taxon>
        <taxon>Roseobacteraceae</taxon>
        <taxon>Sulfitobacter</taxon>
    </lineage>
</organism>
<dbReference type="EMBL" id="JACTAG010000001">
    <property type="protein sequence ID" value="MBD3662992.1"/>
    <property type="molecule type" value="Genomic_DNA"/>
</dbReference>
<reference evidence="2" key="1">
    <citation type="submission" date="2020-08" db="EMBL/GenBank/DDBJ databases">
        <title>Sulfitobacter aestuariivivens sp. nov., isolated from a tidal flat.</title>
        <authorList>
            <person name="Park S."/>
            <person name="Yoon J.-H."/>
        </authorList>
    </citation>
    <scope>NUCLEOTIDE SEQUENCE</scope>
    <source>
        <strain evidence="2">TSTF-M16</strain>
    </source>
</reference>
<dbReference type="InterPro" id="IPR004360">
    <property type="entry name" value="Glyas_Fos-R_dOase_dom"/>
</dbReference>
<dbReference type="InterPro" id="IPR037523">
    <property type="entry name" value="VOC_core"/>
</dbReference>
<comment type="caution">
    <text evidence="2">The sequence shown here is derived from an EMBL/GenBank/DDBJ whole genome shotgun (WGS) entry which is preliminary data.</text>
</comment>
<dbReference type="CDD" id="cd07247">
    <property type="entry name" value="SgaA_N_like"/>
    <property type="match status" value="1"/>
</dbReference>
<accession>A0A927HCV8</accession>
<dbReference type="SUPFAM" id="SSF54593">
    <property type="entry name" value="Glyoxalase/Bleomycin resistance protein/Dihydroxybiphenyl dioxygenase"/>
    <property type="match status" value="1"/>
</dbReference>
<proteinExistence type="predicted"/>
<dbReference type="InterPro" id="IPR029068">
    <property type="entry name" value="Glyas_Bleomycin-R_OHBP_Dase"/>
</dbReference>
<protein>
    <submittedName>
        <fullName evidence="2">VOC family protein</fullName>
    </submittedName>
</protein>
<dbReference type="PANTHER" id="PTHR33993:SF14">
    <property type="entry name" value="GB|AAF24581.1"/>
    <property type="match status" value="1"/>
</dbReference>
<dbReference type="RefSeq" id="WP_191073984.1">
    <property type="nucleotide sequence ID" value="NZ_JACTAG010000001.1"/>
</dbReference>
<evidence type="ECO:0000313" key="3">
    <source>
        <dbReference type="Proteomes" id="UP000635142"/>
    </source>
</evidence>
<dbReference type="PANTHER" id="PTHR33993">
    <property type="entry name" value="GLYOXALASE-RELATED"/>
    <property type="match status" value="1"/>
</dbReference>